<dbReference type="Proteomes" id="UP001408356">
    <property type="component" value="Unassembled WGS sequence"/>
</dbReference>
<comment type="caution">
    <text evidence="2">The sequence shown here is derived from an EMBL/GenBank/DDBJ whole genome shotgun (WGS) entry which is preliminary data.</text>
</comment>
<name>A0ABR2VE99_9PEZI</name>
<evidence type="ECO:0000313" key="2">
    <source>
        <dbReference type="EMBL" id="KAK9424856.1"/>
    </source>
</evidence>
<feature type="region of interest" description="Disordered" evidence="1">
    <location>
        <begin position="36"/>
        <end position="82"/>
    </location>
</feature>
<protein>
    <submittedName>
        <fullName evidence="2">Uncharacterized protein</fullName>
    </submittedName>
</protein>
<dbReference type="EMBL" id="JARVKF010000029">
    <property type="protein sequence ID" value="KAK9424856.1"/>
    <property type="molecule type" value="Genomic_DNA"/>
</dbReference>
<evidence type="ECO:0000313" key="3">
    <source>
        <dbReference type="Proteomes" id="UP001408356"/>
    </source>
</evidence>
<accession>A0ABR2VE99</accession>
<reference evidence="2 3" key="1">
    <citation type="journal article" date="2024" name="J. Plant Pathol.">
        <title>Sequence and assembly of the genome of Seiridium unicorne, isolate CBS 538.82, causal agent of cypress canker disease.</title>
        <authorList>
            <person name="Scali E."/>
            <person name="Rocca G.D."/>
            <person name="Danti R."/>
            <person name="Garbelotto M."/>
            <person name="Barberini S."/>
            <person name="Baroncelli R."/>
            <person name="Emiliani G."/>
        </authorList>
    </citation>
    <scope>NUCLEOTIDE SEQUENCE [LARGE SCALE GENOMIC DNA]</scope>
    <source>
        <strain evidence="2 3">BM-138-508</strain>
    </source>
</reference>
<sequence length="82" mass="9555">MAEANDKEEFLAKVTQRILPLAQVAKWPLDAYKSTREKFRSSKGRHEKPDSASKKRMRGGMNSGMLVGKRRRRGDEYLQYHM</sequence>
<organism evidence="2 3">
    <name type="scientific">Seiridium unicorne</name>
    <dbReference type="NCBI Taxonomy" id="138068"/>
    <lineage>
        <taxon>Eukaryota</taxon>
        <taxon>Fungi</taxon>
        <taxon>Dikarya</taxon>
        <taxon>Ascomycota</taxon>
        <taxon>Pezizomycotina</taxon>
        <taxon>Sordariomycetes</taxon>
        <taxon>Xylariomycetidae</taxon>
        <taxon>Amphisphaeriales</taxon>
        <taxon>Sporocadaceae</taxon>
        <taxon>Seiridium</taxon>
    </lineage>
</organism>
<proteinExistence type="predicted"/>
<gene>
    <name evidence="2" type="ORF">SUNI508_13378</name>
</gene>
<keyword evidence="3" id="KW-1185">Reference proteome</keyword>
<feature type="compositionally biased region" description="Basic and acidic residues" evidence="1">
    <location>
        <begin position="73"/>
        <end position="82"/>
    </location>
</feature>
<evidence type="ECO:0000256" key="1">
    <source>
        <dbReference type="SAM" id="MobiDB-lite"/>
    </source>
</evidence>